<dbReference type="CDD" id="cd00644">
    <property type="entry name" value="HMG-CoA_reductase_classII"/>
    <property type="match status" value="1"/>
</dbReference>
<dbReference type="GO" id="GO:0140643">
    <property type="term" value="F:hydroxymethylglutaryl-CoA reductase (NADH) activity"/>
    <property type="evidence" value="ECO:0007669"/>
    <property type="project" value="UniProtKB-EC"/>
</dbReference>
<dbReference type="InterPro" id="IPR023076">
    <property type="entry name" value="HMG_CoA_Rdtase_CS"/>
</dbReference>
<dbReference type="Gene3D" id="1.10.8.660">
    <property type="match status" value="1"/>
</dbReference>
<comment type="pathway">
    <text evidence="3">Metabolic intermediate metabolism; (R)-mevalonate degradation; (S)-3-hydroxy-3-methylglutaryl-CoA from (R)-mevalonate: step 1/1.</text>
</comment>
<dbReference type="EMBL" id="CP162599">
    <property type="protein sequence ID" value="XDK33110.1"/>
    <property type="molecule type" value="Genomic_DNA"/>
</dbReference>
<comment type="similarity">
    <text evidence="1 3">Belongs to the HMG-CoA reductase family.</text>
</comment>
<dbReference type="EC" id="1.1.1.88" evidence="3"/>
<dbReference type="PANTHER" id="PTHR10572:SF24">
    <property type="entry name" value="3-HYDROXY-3-METHYLGLUTARYL-COENZYME A REDUCTASE"/>
    <property type="match status" value="1"/>
</dbReference>
<dbReference type="SUPFAM" id="SSF55035">
    <property type="entry name" value="NAD-binding domain of HMG-CoA reductase"/>
    <property type="match status" value="1"/>
</dbReference>
<organism evidence="4">
    <name type="scientific">Ornithinibacillus sp. 4-3</name>
    <dbReference type="NCBI Taxonomy" id="3231488"/>
    <lineage>
        <taxon>Bacteria</taxon>
        <taxon>Bacillati</taxon>
        <taxon>Bacillota</taxon>
        <taxon>Bacilli</taxon>
        <taxon>Bacillales</taxon>
        <taxon>Bacillaceae</taxon>
        <taxon>Ornithinibacillus</taxon>
    </lineage>
</organism>
<dbReference type="InterPro" id="IPR002202">
    <property type="entry name" value="HMG_CoA_Rdtase"/>
</dbReference>
<dbReference type="PANTHER" id="PTHR10572">
    <property type="entry name" value="3-HYDROXY-3-METHYLGLUTARYL-COENZYME A REDUCTASE"/>
    <property type="match status" value="1"/>
</dbReference>
<keyword evidence="2 3" id="KW-0560">Oxidoreductase</keyword>
<sequence>MTTSRIPGFYKMSIDERRELIAQLHSFSEEDVKELASRETLAVETADKMIENVIGTYPLPLGLGLNFLINDKEYAIPMAVEEPSIVASASYIAKIVRDAGGFQTEATDRVMIGQIQVVGCSDFHAAKEALMREKEFIIKEANKAYPSIVARGGGANDIDIRILNEDAESTYNKMLVLHIYINTCDAMGANIINTMVESVAPEIERIAEGKVYLRILSNLTDRCLARAKCVIPTHLLGSEGFTGEEVRDGVIHAYEFAAADPYRAVTHNKGIMNGIDPVVIATGNDWRAVEAAAHAYAARSGQYSSMTKWYADEAGNLVGELELPMSIGIVGGSIRVHPMAKLAHKILGIESAGQLAQIIVAVGLAQNLGALKALVTDGIQKGHMALHSRSVAIAAGATGELVDIIANELVKLKDIRVGKAEQLLGEYKNEH</sequence>
<dbReference type="Gene3D" id="3.90.770.10">
    <property type="entry name" value="3-hydroxy-3-methylglutaryl-coenzyme A Reductase, Chain A, domain 2"/>
    <property type="match status" value="2"/>
</dbReference>
<accession>A0AB39HS22</accession>
<evidence type="ECO:0000256" key="2">
    <source>
        <dbReference type="ARBA" id="ARBA00023002"/>
    </source>
</evidence>
<dbReference type="PROSITE" id="PS01192">
    <property type="entry name" value="HMG_COA_REDUCTASE_3"/>
    <property type="match status" value="1"/>
</dbReference>
<dbReference type="PROSITE" id="PS50065">
    <property type="entry name" value="HMG_COA_REDUCTASE_4"/>
    <property type="match status" value="1"/>
</dbReference>
<dbReference type="InterPro" id="IPR023074">
    <property type="entry name" value="HMG_CoA_Rdtase_cat_sf"/>
</dbReference>
<proteinExistence type="inferred from homology"/>
<comment type="catalytic activity">
    <reaction evidence="3">
        <text>(R)-mevalonate + 2 NAD(+) + CoA = (3S)-3-hydroxy-3-methylglutaryl-CoA + 2 NADH + 2 H(+)</text>
        <dbReference type="Rhea" id="RHEA:14833"/>
        <dbReference type="ChEBI" id="CHEBI:15378"/>
        <dbReference type="ChEBI" id="CHEBI:36464"/>
        <dbReference type="ChEBI" id="CHEBI:43074"/>
        <dbReference type="ChEBI" id="CHEBI:57287"/>
        <dbReference type="ChEBI" id="CHEBI:57540"/>
        <dbReference type="ChEBI" id="CHEBI:57945"/>
        <dbReference type="EC" id="1.1.1.88"/>
    </reaction>
</comment>
<reference evidence="4" key="1">
    <citation type="submission" date="2024-07" db="EMBL/GenBank/DDBJ databases">
        <title>Halotolerant mesophilic bacterium Ornithinibacillus sp. 4-3, sp. nov., isolated from soil.</title>
        <authorList>
            <person name="Sidarenka A.V."/>
            <person name="Guliayeva D.E."/>
            <person name="Leanovich S.I."/>
            <person name="Hileuskaya K.S."/>
            <person name="Akhremchuk A.E."/>
            <person name="Sikolenko M.A."/>
            <person name="Valentovich L.N."/>
        </authorList>
    </citation>
    <scope>NUCLEOTIDE SEQUENCE</scope>
    <source>
        <strain evidence="4">4-3</strain>
    </source>
</reference>
<dbReference type="GO" id="GO:0015936">
    <property type="term" value="P:coenzyme A metabolic process"/>
    <property type="evidence" value="ECO:0007669"/>
    <property type="project" value="InterPro"/>
</dbReference>
<name>A0AB39HS22_9BACI</name>
<protein>
    <recommendedName>
        <fullName evidence="3">3-hydroxy-3-methylglutaryl coenzyme A reductase</fullName>
        <shortName evidence="3">HMG-CoA reductase</shortName>
        <ecNumber evidence="3">1.1.1.88</ecNumber>
    </recommendedName>
</protein>
<dbReference type="GO" id="GO:0004420">
    <property type="term" value="F:hydroxymethylglutaryl-CoA reductase (NADPH) activity"/>
    <property type="evidence" value="ECO:0007669"/>
    <property type="project" value="InterPro"/>
</dbReference>
<dbReference type="Pfam" id="PF00368">
    <property type="entry name" value="HMG-CoA_red"/>
    <property type="match status" value="1"/>
</dbReference>
<dbReference type="InterPro" id="IPR009023">
    <property type="entry name" value="HMG_CoA_Rdtase_NAD(P)-bd_sf"/>
</dbReference>
<gene>
    <name evidence="4" type="ORF">AB4Y30_01720</name>
</gene>
<dbReference type="InterPro" id="IPR004553">
    <property type="entry name" value="HMG_CoA_Rdtase_bac-typ"/>
</dbReference>
<keyword evidence="3" id="KW-0520">NAD</keyword>
<evidence type="ECO:0000313" key="4">
    <source>
        <dbReference type="EMBL" id="XDK33110.1"/>
    </source>
</evidence>
<dbReference type="RefSeq" id="WP_368653794.1">
    <property type="nucleotide sequence ID" value="NZ_CP162599.1"/>
</dbReference>
<dbReference type="InterPro" id="IPR009029">
    <property type="entry name" value="HMG_CoA_Rdtase_sub-bd_dom_sf"/>
</dbReference>
<dbReference type="SUPFAM" id="SSF56542">
    <property type="entry name" value="Substrate-binding domain of HMG-CoA reductase"/>
    <property type="match status" value="1"/>
</dbReference>
<evidence type="ECO:0000256" key="1">
    <source>
        <dbReference type="ARBA" id="ARBA00007661"/>
    </source>
</evidence>
<dbReference type="AlphaFoldDB" id="A0AB39HS22"/>
<evidence type="ECO:0000256" key="3">
    <source>
        <dbReference type="RuleBase" id="RU361219"/>
    </source>
</evidence>
<dbReference type="NCBIfam" id="TIGR00532">
    <property type="entry name" value="HMG_CoA_R_NAD"/>
    <property type="match status" value="1"/>
</dbReference>